<organism evidence="1 2">
    <name type="scientific">Ancylobacter mangrovi</name>
    <dbReference type="NCBI Taxonomy" id="2972472"/>
    <lineage>
        <taxon>Bacteria</taxon>
        <taxon>Pseudomonadati</taxon>
        <taxon>Pseudomonadota</taxon>
        <taxon>Alphaproteobacteria</taxon>
        <taxon>Hyphomicrobiales</taxon>
        <taxon>Xanthobacteraceae</taxon>
        <taxon>Ancylobacter</taxon>
    </lineage>
</organism>
<dbReference type="EMBL" id="JANTHZ010000015">
    <property type="protein sequence ID" value="MCS0497844.1"/>
    <property type="molecule type" value="Genomic_DNA"/>
</dbReference>
<reference evidence="1" key="1">
    <citation type="submission" date="2022-08" db="EMBL/GenBank/DDBJ databases">
        <authorList>
            <person name="Li F."/>
        </authorList>
    </citation>
    <scope>NUCLEOTIDE SEQUENCE</scope>
    <source>
        <strain evidence="1">MQZ15Z-1</strain>
    </source>
</reference>
<comment type="caution">
    <text evidence="1">The sequence shown here is derived from an EMBL/GenBank/DDBJ whole genome shotgun (WGS) entry which is preliminary data.</text>
</comment>
<dbReference type="Proteomes" id="UP001151088">
    <property type="component" value="Unassembled WGS sequence"/>
</dbReference>
<dbReference type="RefSeq" id="WP_258735000.1">
    <property type="nucleotide sequence ID" value="NZ_JANTHZ010000015.1"/>
</dbReference>
<accession>A0A9X2T7V8</accession>
<keyword evidence="2" id="KW-1185">Reference proteome</keyword>
<dbReference type="AlphaFoldDB" id="A0A9X2T7V8"/>
<proteinExistence type="predicted"/>
<sequence>MIFAAACAGPNSLTAASVRVPPAPAVCDAPPPVDYRTGEPLEQTVAKLAGERDAFGARLKGCREGWNAMAQRYRNGTG</sequence>
<gene>
    <name evidence="1" type="ORF">NVS89_22390</name>
</gene>
<evidence type="ECO:0000313" key="2">
    <source>
        <dbReference type="Proteomes" id="UP001151088"/>
    </source>
</evidence>
<name>A0A9X2T7V8_9HYPH</name>
<protein>
    <submittedName>
        <fullName evidence="1">Uncharacterized protein</fullName>
    </submittedName>
</protein>
<evidence type="ECO:0000313" key="1">
    <source>
        <dbReference type="EMBL" id="MCS0497844.1"/>
    </source>
</evidence>